<organism evidence="4 5">
    <name type="scientific">Nonomuraea rubra</name>
    <dbReference type="NCBI Taxonomy" id="46180"/>
    <lineage>
        <taxon>Bacteria</taxon>
        <taxon>Bacillati</taxon>
        <taxon>Actinomycetota</taxon>
        <taxon>Actinomycetes</taxon>
        <taxon>Streptosporangiales</taxon>
        <taxon>Streptosporangiaceae</taxon>
        <taxon>Nonomuraea</taxon>
    </lineage>
</organism>
<dbReference type="InterPro" id="IPR006452">
    <property type="entry name" value="Formate_DH_accessory"/>
</dbReference>
<sequence>MYGQERARALELRERYPHAREVLGLYLALVDVWESADPGGVRADGGSVPSSGAGEGRGAAPGGNAWLEWAAAVVLPRVMAATAAHGPRPLAEAVGGVGAGDGAGLLAAWVAGEELTPVERFLARATMRVVPVERRPESAAGRCPACGGPPQLSYRLASEDPLVSGRRMLACAACPHEWSFSATTCPNCGESGKRTVHAEAHANPPAASPEAGSASRTGPYVGRHGPVPEAMFPQLRAESCESCHRYLIDVDLGRDPGAVPRVDELAAVPVDLYMAEQGHTKITANLMGF</sequence>
<dbReference type="GO" id="GO:0008199">
    <property type="term" value="F:ferric iron binding"/>
    <property type="evidence" value="ECO:0007669"/>
    <property type="project" value="TreeGrafter"/>
</dbReference>
<dbReference type="SUPFAM" id="SSF144020">
    <property type="entry name" value="FdhE-like"/>
    <property type="match status" value="1"/>
</dbReference>
<reference evidence="4 5" key="1">
    <citation type="submission" date="2020-08" db="EMBL/GenBank/DDBJ databases">
        <title>Sequencing the genomes of 1000 actinobacteria strains.</title>
        <authorList>
            <person name="Klenk H.-P."/>
        </authorList>
    </citation>
    <scope>NUCLEOTIDE SEQUENCE [LARGE SCALE GENOMIC DNA]</scope>
    <source>
        <strain evidence="4 5">DSM 43768</strain>
    </source>
</reference>
<accession>A0A7X0P2P9</accession>
<evidence type="ECO:0000313" key="5">
    <source>
        <dbReference type="Proteomes" id="UP000565579"/>
    </source>
</evidence>
<dbReference type="InterPro" id="IPR056796">
    <property type="entry name" value="FdhE_C"/>
</dbReference>
<gene>
    <name evidence="4" type="ORF">HD593_008751</name>
</gene>
<dbReference type="Gene3D" id="3.90.1670.10">
    <property type="entry name" value="FdhE-like domain"/>
    <property type="match status" value="1"/>
</dbReference>
<keyword evidence="5" id="KW-1185">Reference proteome</keyword>
<dbReference type="GO" id="GO:0005829">
    <property type="term" value="C:cytosol"/>
    <property type="evidence" value="ECO:0007669"/>
    <property type="project" value="TreeGrafter"/>
</dbReference>
<proteinExistence type="predicted"/>
<dbReference type="InterPro" id="IPR024064">
    <property type="entry name" value="FdhE-like_sf"/>
</dbReference>
<comment type="caution">
    <text evidence="4">The sequence shown here is derived from an EMBL/GenBank/DDBJ whole genome shotgun (WGS) entry which is preliminary data.</text>
</comment>
<name>A0A7X0P2P9_9ACTN</name>
<keyword evidence="1" id="KW-0963">Cytoplasm</keyword>
<dbReference type="RefSeq" id="WP_185108454.1">
    <property type="nucleotide sequence ID" value="NZ_BAAAXY010000107.1"/>
</dbReference>
<protein>
    <submittedName>
        <fullName evidence="4">FdhE protein</fullName>
    </submittedName>
</protein>
<evidence type="ECO:0000259" key="3">
    <source>
        <dbReference type="Pfam" id="PF24860"/>
    </source>
</evidence>
<dbReference type="PANTHER" id="PTHR37689">
    <property type="entry name" value="PROTEIN FDHE"/>
    <property type="match status" value="1"/>
</dbReference>
<dbReference type="EMBL" id="JACHMI010000001">
    <property type="protein sequence ID" value="MBB6553956.1"/>
    <property type="molecule type" value="Genomic_DNA"/>
</dbReference>
<dbReference type="Proteomes" id="UP000565579">
    <property type="component" value="Unassembled WGS sequence"/>
</dbReference>
<dbReference type="Pfam" id="PF24860">
    <property type="entry name" value="FdhE_C"/>
    <property type="match status" value="1"/>
</dbReference>
<evidence type="ECO:0000256" key="1">
    <source>
        <dbReference type="ARBA" id="ARBA00022490"/>
    </source>
</evidence>
<feature type="compositionally biased region" description="Low complexity" evidence="2">
    <location>
        <begin position="202"/>
        <end position="215"/>
    </location>
</feature>
<dbReference type="PANTHER" id="PTHR37689:SF1">
    <property type="entry name" value="PROTEIN FDHE"/>
    <property type="match status" value="1"/>
</dbReference>
<evidence type="ECO:0000256" key="2">
    <source>
        <dbReference type="SAM" id="MobiDB-lite"/>
    </source>
</evidence>
<dbReference type="GO" id="GO:0051604">
    <property type="term" value="P:protein maturation"/>
    <property type="evidence" value="ECO:0007669"/>
    <property type="project" value="TreeGrafter"/>
</dbReference>
<dbReference type="AlphaFoldDB" id="A0A7X0P2P9"/>
<evidence type="ECO:0000313" key="4">
    <source>
        <dbReference type="EMBL" id="MBB6553956.1"/>
    </source>
</evidence>
<feature type="domain" description="FdhE C-terminal" evidence="3">
    <location>
        <begin position="234"/>
        <end position="287"/>
    </location>
</feature>
<feature type="region of interest" description="Disordered" evidence="2">
    <location>
        <begin position="199"/>
        <end position="225"/>
    </location>
</feature>